<organism evidence="1">
    <name type="scientific">marine sediment metagenome</name>
    <dbReference type="NCBI Taxonomy" id="412755"/>
    <lineage>
        <taxon>unclassified sequences</taxon>
        <taxon>metagenomes</taxon>
        <taxon>ecological metagenomes</taxon>
    </lineage>
</organism>
<proteinExistence type="predicted"/>
<dbReference type="EMBL" id="BARV01005861">
    <property type="protein sequence ID" value="GAI04420.1"/>
    <property type="molecule type" value="Genomic_DNA"/>
</dbReference>
<dbReference type="Gene3D" id="3.40.50.300">
    <property type="entry name" value="P-loop containing nucleotide triphosphate hydrolases"/>
    <property type="match status" value="1"/>
</dbReference>
<accession>X1LPV2</accession>
<name>X1LPV2_9ZZZZ</name>
<dbReference type="InterPro" id="IPR027417">
    <property type="entry name" value="P-loop_NTPase"/>
</dbReference>
<gene>
    <name evidence="1" type="ORF">S06H3_11917</name>
</gene>
<evidence type="ECO:0000313" key="1">
    <source>
        <dbReference type="EMBL" id="GAI04420.1"/>
    </source>
</evidence>
<comment type="caution">
    <text evidence="1">The sequence shown here is derived from an EMBL/GenBank/DDBJ whole genome shotgun (WGS) entry which is preliminary data.</text>
</comment>
<sequence length="39" mass="4506">MEIIGHQQQWEFLQKIAKADRIPQALLFAGSSHLGKKRM</sequence>
<reference evidence="1" key="1">
    <citation type="journal article" date="2014" name="Front. Microbiol.">
        <title>High frequency of phylogenetically diverse reductive dehalogenase-homologous genes in deep subseafloor sedimentary metagenomes.</title>
        <authorList>
            <person name="Kawai M."/>
            <person name="Futagami T."/>
            <person name="Toyoda A."/>
            <person name="Takaki Y."/>
            <person name="Nishi S."/>
            <person name="Hori S."/>
            <person name="Arai W."/>
            <person name="Tsubouchi T."/>
            <person name="Morono Y."/>
            <person name="Uchiyama I."/>
            <person name="Ito T."/>
            <person name="Fujiyama A."/>
            <person name="Inagaki F."/>
            <person name="Takami H."/>
        </authorList>
    </citation>
    <scope>NUCLEOTIDE SEQUENCE</scope>
    <source>
        <strain evidence="1">Expedition CK06-06</strain>
    </source>
</reference>
<feature type="non-terminal residue" evidence="1">
    <location>
        <position position="39"/>
    </location>
</feature>
<protein>
    <submittedName>
        <fullName evidence="1">Uncharacterized protein</fullName>
    </submittedName>
</protein>
<dbReference type="AlphaFoldDB" id="X1LPV2"/>